<dbReference type="PROSITE" id="PS50977">
    <property type="entry name" value="HTH_TETR_2"/>
    <property type="match status" value="1"/>
</dbReference>
<dbReference type="InterPro" id="IPR050692">
    <property type="entry name" value="HTH_transcr_repressor_FabR"/>
</dbReference>
<gene>
    <name evidence="4" type="ORF">C427_2137</name>
</gene>
<dbReference type="PANTHER" id="PTHR47752">
    <property type="entry name" value="HTH-TYPE TRANSCRIPTIONAL REPRESSOR FABR"/>
    <property type="match status" value="1"/>
</dbReference>
<dbReference type="PATRIC" id="fig|1129794.4.peg.2114"/>
<dbReference type="PANTHER" id="PTHR47752:SF1">
    <property type="entry name" value="HTH-TYPE TRANSCRIPTIONAL REPRESSOR FABR"/>
    <property type="match status" value="1"/>
</dbReference>
<evidence type="ECO:0000313" key="5">
    <source>
        <dbReference type="Proteomes" id="UP000011864"/>
    </source>
</evidence>
<evidence type="ECO:0000256" key="2">
    <source>
        <dbReference type="PROSITE-ProRule" id="PRU00335"/>
    </source>
</evidence>
<dbReference type="KEGG" id="gps:C427_2137"/>
<dbReference type="GO" id="GO:0003677">
    <property type="term" value="F:DNA binding"/>
    <property type="evidence" value="ECO:0007669"/>
    <property type="project" value="UniProtKB-UniRule"/>
</dbReference>
<dbReference type="HOGENOM" id="CLU_081861_1_0_6"/>
<feature type="DNA-binding region" description="H-T-H motif" evidence="2">
    <location>
        <begin position="64"/>
        <end position="83"/>
    </location>
</feature>
<organism evidence="4 5">
    <name type="scientific">Paraglaciecola psychrophila 170</name>
    <dbReference type="NCBI Taxonomy" id="1129794"/>
    <lineage>
        <taxon>Bacteria</taxon>
        <taxon>Pseudomonadati</taxon>
        <taxon>Pseudomonadota</taxon>
        <taxon>Gammaproteobacteria</taxon>
        <taxon>Alteromonadales</taxon>
        <taxon>Alteromonadaceae</taxon>
        <taxon>Paraglaciecola</taxon>
    </lineage>
</organism>
<dbReference type="STRING" id="1129794.C427_2137"/>
<protein>
    <submittedName>
        <fullName evidence="4">Transcriptional regulator, TetR family</fullName>
    </submittedName>
</protein>
<dbReference type="OrthoDB" id="8617654at2"/>
<evidence type="ECO:0000259" key="3">
    <source>
        <dbReference type="PROSITE" id="PS50977"/>
    </source>
</evidence>
<feature type="domain" description="HTH tetR-type" evidence="3">
    <location>
        <begin position="40"/>
        <end position="101"/>
    </location>
</feature>
<evidence type="ECO:0000256" key="1">
    <source>
        <dbReference type="ARBA" id="ARBA00023125"/>
    </source>
</evidence>
<dbReference type="NCBIfam" id="NF008402">
    <property type="entry name" value="PRK11202.1"/>
    <property type="match status" value="1"/>
</dbReference>
<dbReference type="Pfam" id="PF00440">
    <property type="entry name" value="TetR_N"/>
    <property type="match status" value="1"/>
</dbReference>
<dbReference type="InterPro" id="IPR009057">
    <property type="entry name" value="Homeodomain-like_sf"/>
</dbReference>
<dbReference type="RefSeq" id="WP_015430691.1">
    <property type="nucleotide sequence ID" value="NC_020514.1"/>
</dbReference>
<sequence>MFTTVYQWVNVLFLACETHHAPYQKKNTDLEQDKPKRKPAISEQELMEAAVRLVDSKRSVSSLSLREIAREAGIAPNSFYRHFRDVDELAVALIDRAGRGLRGTIREARKRLENDRGGVRSSVEVFMEALDDEQKYLKILLREISIGSDAFRNAVDRELNYFEEELNDELLRIAKASGKEIHEPRLVAKAITRLVFTLGASAANMNIEQRNDLTQETVTMVRMIIVGANAMVKRK</sequence>
<dbReference type="Gene3D" id="1.10.357.10">
    <property type="entry name" value="Tetracycline Repressor, domain 2"/>
    <property type="match status" value="1"/>
</dbReference>
<dbReference type="Gene3D" id="1.10.10.60">
    <property type="entry name" value="Homeodomain-like"/>
    <property type="match status" value="1"/>
</dbReference>
<evidence type="ECO:0000313" key="4">
    <source>
        <dbReference type="EMBL" id="AGH44246.1"/>
    </source>
</evidence>
<proteinExistence type="predicted"/>
<dbReference type="EMBL" id="CP003837">
    <property type="protein sequence ID" value="AGH44246.1"/>
    <property type="molecule type" value="Genomic_DNA"/>
</dbReference>
<accession>M4RL06</accession>
<dbReference type="InterPro" id="IPR001647">
    <property type="entry name" value="HTH_TetR"/>
</dbReference>
<dbReference type="eggNOG" id="COG1309">
    <property type="taxonomic scope" value="Bacteria"/>
</dbReference>
<name>M4RL06_9ALTE</name>
<dbReference type="SUPFAM" id="SSF46689">
    <property type="entry name" value="Homeodomain-like"/>
    <property type="match status" value="1"/>
</dbReference>
<dbReference type="AlphaFoldDB" id="M4RL06"/>
<reference evidence="4 5" key="1">
    <citation type="journal article" date="2013" name="Genome Announc.">
        <title>Complete Genome Sequence of Glaciecola psychrophila Strain 170T.</title>
        <authorList>
            <person name="Yin J."/>
            <person name="Chen J."/>
            <person name="Liu G."/>
            <person name="Yu Y."/>
            <person name="Song L."/>
            <person name="Wang X."/>
            <person name="Qu X."/>
        </authorList>
    </citation>
    <scope>NUCLEOTIDE SEQUENCE [LARGE SCALE GENOMIC DNA]</scope>
    <source>
        <strain evidence="4 5">170</strain>
    </source>
</reference>
<dbReference type="Proteomes" id="UP000011864">
    <property type="component" value="Chromosome"/>
</dbReference>
<keyword evidence="1 2" id="KW-0238">DNA-binding</keyword>
<keyword evidence="5" id="KW-1185">Reference proteome</keyword>